<evidence type="ECO:0000256" key="7">
    <source>
        <dbReference type="RuleBase" id="RU362057"/>
    </source>
</evidence>
<evidence type="ECO:0000256" key="1">
    <source>
        <dbReference type="ARBA" id="ARBA00004935"/>
    </source>
</evidence>
<dbReference type="EMBL" id="JAKUCV010006084">
    <property type="protein sequence ID" value="KAJ4828770.1"/>
    <property type="molecule type" value="Genomic_DNA"/>
</dbReference>
<comment type="similarity">
    <text evidence="2 6">Belongs to the UDP-glycosyltransferase family.</text>
</comment>
<dbReference type="PANTHER" id="PTHR11926">
    <property type="entry name" value="GLUCOSYL/GLUCURONOSYL TRANSFERASES"/>
    <property type="match status" value="1"/>
</dbReference>
<evidence type="ECO:0000256" key="4">
    <source>
        <dbReference type="ARBA" id="ARBA00022679"/>
    </source>
</evidence>
<evidence type="ECO:0000256" key="6">
    <source>
        <dbReference type="RuleBase" id="RU003718"/>
    </source>
</evidence>
<comment type="catalytic activity">
    <reaction evidence="5">
        <text>an anthocyanidin + UDP-alpha-D-glucose + H(+) = an anthocyanidin 3-O-beta-D-glucoside + UDP</text>
        <dbReference type="Rhea" id="RHEA:20093"/>
        <dbReference type="ChEBI" id="CHEBI:15378"/>
        <dbReference type="ChEBI" id="CHEBI:16307"/>
        <dbReference type="ChEBI" id="CHEBI:58223"/>
        <dbReference type="ChEBI" id="CHEBI:58885"/>
        <dbReference type="ChEBI" id="CHEBI:143576"/>
        <dbReference type="EC" id="2.4.1.115"/>
    </reaction>
</comment>
<evidence type="ECO:0000313" key="11">
    <source>
        <dbReference type="Proteomes" id="UP001141552"/>
    </source>
</evidence>
<keyword evidence="4 6" id="KW-0808">Transferase</keyword>
<dbReference type="Pfam" id="PF00201">
    <property type="entry name" value="UDPGT"/>
    <property type="match status" value="1"/>
</dbReference>
<dbReference type="OrthoDB" id="820303at2759"/>
<dbReference type="InterPro" id="IPR002213">
    <property type="entry name" value="UDP_glucos_trans"/>
</dbReference>
<comment type="pathway">
    <text evidence="1">Pigment biosynthesis; anthocyanin biosynthesis.</text>
</comment>
<dbReference type="FunFam" id="3.40.50.2000:FF:000027">
    <property type="entry name" value="Glycosyltransferase"/>
    <property type="match status" value="1"/>
</dbReference>
<dbReference type="InterPro" id="IPR035595">
    <property type="entry name" value="UDP_glycos_trans_CS"/>
</dbReference>
<gene>
    <name evidence="10" type="ORF">Tsubulata_045221</name>
</gene>
<sequence length="566" mass="62822">MTKVLAGNGKPHAVCIPLPYQSHIKSMLKLAKLLHHKGFHITFVNTEFNHRRLLQSRGPDSMEGFPDFQFETIPDGLSHPEDDTNTFPDIVELTKSTLTNWSAPFCDLVHKLNNSSSSKSPGPVTCIVADGFLPFAVKAAKQLQVPVALFFTISACALVGFQQIPVLKERGVIPLKDKNSCLDAIVDGIPGMKDIRFRDLPVYYGGTDSNDNLAFALFGETFAAASDAPAIILHTFDALEQQLLDVISPLFHSVFAIGPLQLLIDRIKGDKDKLSSIGCNLWKEESECLRWLDSKKQNSVVYVNFGSLTKITKEQLIEFGMGLAKAGHPFLWIIRSDLVSGDASVLPPEFVEEAGEKGFIASWCPQEEVLNHPSIGGFLTHCGWGSTIESISSGVPLLCWPFLGDQPMNCRYSCREWGIGMEIDREVDRNNIEKLVRELMEGEEGKKLKSKVMEWKKLAEEATSPDGSSSINLDKLMDERCKNLLHLKQTQSTTKTAASFGTHHERDLGHGGVDEARGGRCLAGELSHRGEAKVGRAESSLVPPWKRKSLKRKLMEEGRRREEEVW</sequence>
<dbReference type="Gene3D" id="3.40.50.2000">
    <property type="entry name" value="Glycogen Phosphorylase B"/>
    <property type="match status" value="2"/>
</dbReference>
<dbReference type="CDD" id="cd03784">
    <property type="entry name" value="GT1_Gtf-like"/>
    <property type="match status" value="1"/>
</dbReference>
<name>A0A9Q0FDL4_9ROSI</name>
<dbReference type="PANTHER" id="PTHR11926:SF774">
    <property type="entry name" value="UDP-GLYCOSYLTRANSFERASE 85A1-RELATED"/>
    <property type="match status" value="1"/>
</dbReference>
<reference evidence="10" key="1">
    <citation type="submission" date="2022-02" db="EMBL/GenBank/DDBJ databases">
        <authorList>
            <person name="Henning P.M."/>
            <person name="McCubbin A.G."/>
            <person name="Shore J.S."/>
        </authorList>
    </citation>
    <scope>NUCLEOTIDE SEQUENCE</scope>
    <source>
        <strain evidence="10">F60SS</strain>
        <tissue evidence="10">Leaves</tissue>
    </source>
</reference>
<dbReference type="AlphaFoldDB" id="A0A9Q0FDL4"/>
<feature type="region of interest" description="Disordered" evidence="8">
    <location>
        <begin position="529"/>
        <end position="566"/>
    </location>
</feature>
<feature type="domain" description="Glycosyltransferase N-terminal" evidence="9">
    <location>
        <begin position="14"/>
        <end position="153"/>
    </location>
</feature>
<keyword evidence="3 6" id="KW-0328">Glycosyltransferase</keyword>
<dbReference type="Pfam" id="PF26168">
    <property type="entry name" value="Glyco_transf_N"/>
    <property type="match status" value="1"/>
</dbReference>
<evidence type="ECO:0000256" key="8">
    <source>
        <dbReference type="SAM" id="MobiDB-lite"/>
    </source>
</evidence>
<comment type="caution">
    <text evidence="10">The sequence shown here is derived from an EMBL/GenBank/DDBJ whole genome shotgun (WGS) entry which is preliminary data.</text>
</comment>
<dbReference type="GO" id="GO:0080044">
    <property type="term" value="F:quercetin 7-O-glucosyltransferase activity"/>
    <property type="evidence" value="ECO:0007669"/>
    <property type="project" value="TreeGrafter"/>
</dbReference>
<dbReference type="EC" id="2.4.1.-" evidence="7"/>
<evidence type="ECO:0000259" key="9">
    <source>
        <dbReference type="Pfam" id="PF26168"/>
    </source>
</evidence>
<keyword evidence="11" id="KW-1185">Reference proteome</keyword>
<feature type="compositionally biased region" description="Basic and acidic residues" evidence="8">
    <location>
        <begin position="553"/>
        <end position="566"/>
    </location>
</feature>
<proteinExistence type="inferred from homology"/>
<protein>
    <recommendedName>
        <fullName evidence="7">Glycosyltransferase</fullName>
        <ecNumber evidence="7">2.4.1.-</ecNumber>
    </recommendedName>
</protein>
<dbReference type="FunFam" id="3.40.50.2000:FF:000065">
    <property type="entry name" value="Glycosyltransferase"/>
    <property type="match status" value="1"/>
</dbReference>
<dbReference type="InterPro" id="IPR058980">
    <property type="entry name" value="Glyco_transf_N"/>
</dbReference>
<dbReference type="PROSITE" id="PS00375">
    <property type="entry name" value="UDPGT"/>
    <property type="match status" value="1"/>
</dbReference>
<evidence type="ECO:0000313" key="10">
    <source>
        <dbReference type="EMBL" id="KAJ4828770.1"/>
    </source>
</evidence>
<dbReference type="SUPFAM" id="SSF53756">
    <property type="entry name" value="UDP-Glycosyltransferase/glycogen phosphorylase"/>
    <property type="match status" value="1"/>
</dbReference>
<dbReference type="GO" id="GO:0080043">
    <property type="term" value="F:quercetin 3-O-glucosyltransferase activity"/>
    <property type="evidence" value="ECO:0007669"/>
    <property type="project" value="TreeGrafter"/>
</dbReference>
<organism evidence="10 11">
    <name type="scientific">Turnera subulata</name>
    <dbReference type="NCBI Taxonomy" id="218843"/>
    <lineage>
        <taxon>Eukaryota</taxon>
        <taxon>Viridiplantae</taxon>
        <taxon>Streptophyta</taxon>
        <taxon>Embryophyta</taxon>
        <taxon>Tracheophyta</taxon>
        <taxon>Spermatophyta</taxon>
        <taxon>Magnoliopsida</taxon>
        <taxon>eudicotyledons</taxon>
        <taxon>Gunneridae</taxon>
        <taxon>Pentapetalae</taxon>
        <taxon>rosids</taxon>
        <taxon>fabids</taxon>
        <taxon>Malpighiales</taxon>
        <taxon>Passifloraceae</taxon>
        <taxon>Turnera</taxon>
    </lineage>
</organism>
<reference evidence="10" key="2">
    <citation type="journal article" date="2023" name="Plants (Basel)">
        <title>Annotation of the Turnera subulata (Passifloraceae) Draft Genome Reveals the S-Locus Evolved after the Divergence of Turneroideae from Passifloroideae in a Stepwise Manner.</title>
        <authorList>
            <person name="Henning P.M."/>
            <person name="Roalson E.H."/>
            <person name="Mir W."/>
            <person name="McCubbin A.G."/>
            <person name="Shore J.S."/>
        </authorList>
    </citation>
    <scope>NUCLEOTIDE SEQUENCE</scope>
    <source>
        <strain evidence="10">F60SS</strain>
    </source>
</reference>
<evidence type="ECO:0000256" key="5">
    <source>
        <dbReference type="ARBA" id="ARBA00047606"/>
    </source>
</evidence>
<dbReference type="GO" id="GO:0047213">
    <property type="term" value="F:anthocyanidin 3-O-glucosyltransferase activity"/>
    <property type="evidence" value="ECO:0007669"/>
    <property type="project" value="UniProtKB-EC"/>
</dbReference>
<accession>A0A9Q0FDL4</accession>
<evidence type="ECO:0000256" key="2">
    <source>
        <dbReference type="ARBA" id="ARBA00009995"/>
    </source>
</evidence>
<dbReference type="Proteomes" id="UP001141552">
    <property type="component" value="Unassembled WGS sequence"/>
</dbReference>
<evidence type="ECO:0000256" key="3">
    <source>
        <dbReference type="ARBA" id="ARBA00022676"/>
    </source>
</evidence>